<evidence type="ECO:0000313" key="5">
    <source>
        <dbReference type="Proteomes" id="UP000316079"/>
    </source>
</evidence>
<reference evidence="4 5" key="1">
    <citation type="journal article" date="2019" name="Sci. Data">
        <title>Hybrid genome assembly and annotation of Danionella translucida.</title>
        <authorList>
            <person name="Kadobianskyi M."/>
            <person name="Schulze L."/>
            <person name="Schuelke M."/>
            <person name="Judkewitz B."/>
        </authorList>
    </citation>
    <scope>NUCLEOTIDE SEQUENCE [LARGE SCALE GENOMIC DNA]</scope>
    <source>
        <strain evidence="4 5">Bolton</strain>
    </source>
</reference>
<evidence type="ECO:0000256" key="2">
    <source>
        <dbReference type="SAM" id="MobiDB-lite"/>
    </source>
</evidence>
<evidence type="ECO:0000313" key="4">
    <source>
        <dbReference type="EMBL" id="TRY56532.1"/>
    </source>
</evidence>
<keyword evidence="5" id="KW-1185">Reference proteome</keyword>
<dbReference type="STRING" id="623744.A0A553MTN1"/>
<sequence length="628" mass="69690">MQVTVECLEPSRGSTTAPKFQHVFDDRRKQVFRCGLERPLDPEKILQWRSTRGVRKSMSPVRERDDTLKKKLLNEADRSISSEPSPFTKSRVLSSGLSISSCGNSSAGDTTPASQHRPRSGSSGTGPGLSTELSSVCSWRYDEFEQVNTQHVRQLFNSVDELLYEGRVSRRSEALLEECEEWNGHTPHLRILGNQLEPPKLEGVQFICRPASSGRASSLSAASGHSLAVGLSCEPSMRSSSSPLPQHVLHTDEEVYEAEGSIEEFLAYHRKEVEDEEADQRKSSFIAPRSGVPPVSPHACIRDAVADELFDDVWREVLELLEELVHKYWEKQLPDQTRIGLDSSSELPLPPLPLKAAYQLLSSRASSRSTFQSSCSNNLLDSSAYKLNLNGVMTIQAKPLLQRHPGFGERTPCEVDDGPNVLMCVKSPALRGCGSLNQKPTVLRKLPRLGSRVRIHQNLIGNGSQLLRGTRLSTVNETLASPPVSGLQNHRLPQINSESPEQEYSSLGSRLAQLKGKIGRGGLTPPAVNNLPPLREPTLMLESMSRPNTTSRGSNNTKQTSVFSRHRMYHNSESTPMGVTGFSMGIISSTASCFLECSMPSRRRGQKHRKQLNRFPVHVRKKFYPIMP</sequence>
<dbReference type="InterPro" id="IPR039630">
    <property type="entry name" value="FAM149"/>
</dbReference>
<comment type="caution">
    <text evidence="4">The sequence shown here is derived from an EMBL/GenBank/DDBJ whole genome shotgun (WGS) entry which is preliminary data.</text>
</comment>
<protein>
    <recommendedName>
        <fullName evidence="3">DUF3719 domain-containing protein</fullName>
    </recommendedName>
</protein>
<dbReference type="PANTHER" id="PTHR31997:SF2">
    <property type="entry name" value="PROTEIN FAM149A"/>
    <property type="match status" value="1"/>
</dbReference>
<proteinExistence type="inferred from homology"/>
<dbReference type="EMBL" id="SRMA01027277">
    <property type="protein sequence ID" value="TRY56532.1"/>
    <property type="molecule type" value="Genomic_DNA"/>
</dbReference>
<dbReference type="InterPro" id="IPR022194">
    <property type="entry name" value="DUF3719"/>
</dbReference>
<feature type="domain" description="DUF3719" evidence="3">
    <location>
        <begin position="162"/>
        <end position="213"/>
    </location>
</feature>
<name>A0A553MTN1_9TELE</name>
<dbReference type="OrthoDB" id="2134133at2759"/>
<dbReference type="Pfam" id="PF12516">
    <property type="entry name" value="DUF3719"/>
    <property type="match status" value="1"/>
</dbReference>
<dbReference type="AlphaFoldDB" id="A0A553MTN1"/>
<feature type="region of interest" description="Disordered" evidence="2">
    <location>
        <begin position="100"/>
        <end position="129"/>
    </location>
</feature>
<evidence type="ECO:0000256" key="1">
    <source>
        <dbReference type="ARBA" id="ARBA00008309"/>
    </source>
</evidence>
<gene>
    <name evidence="4" type="ORF">DNTS_022790</name>
</gene>
<accession>A0A553MTN1</accession>
<dbReference type="PANTHER" id="PTHR31997">
    <property type="entry name" value="AGAP003710-PA"/>
    <property type="match status" value="1"/>
</dbReference>
<organism evidence="4 5">
    <name type="scientific">Danionella cerebrum</name>
    <dbReference type="NCBI Taxonomy" id="2873325"/>
    <lineage>
        <taxon>Eukaryota</taxon>
        <taxon>Metazoa</taxon>
        <taxon>Chordata</taxon>
        <taxon>Craniata</taxon>
        <taxon>Vertebrata</taxon>
        <taxon>Euteleostomi</taxon>
        <taxon>Actinopterygii</taxon>
        <taxon>Neopterygii</taxon>
        <taxon>Teleostei</taxon>
        <taxon>Ostariophysi</taxon>
        <taxon>Cypriniformes</taxon>
        <taxon>Danionidae</taxon>
        <taxon>Danioninae</taxon>
        <taxon>Danionella</taxon>
    </lineage>
</organism>
<dbReference type="Proteomes" id="UP000316079">
    <property type="component" value="Unassembled WGS sequence"/>
</dbReference>
<evidence type="ECO:0000259" key="3">
    <source>
        <dbReference type="Pfam" id="PF12516"/>
    </source>
</evidence>
<comment type="similarity">
    <text evidence="1">Belongs to the FAM149 family.</text>
</comment>